<dbReference type="RefSeq" id="WP_127177052.1">
    <property type="nucleotide sequence ID" value="NZ_CP029078.1"/>
</dbReference>
<dbReference type="KEGG" id="sgd:ELQ87_07440"/>
<dbReference type="OrthoDB" id="3385752at2"/>
<dbReference type="Proteomes" id="UP000271291">
    <property type="component" value="Chromosome"/>
</dbReference>
<name>A0A3Q9KR26_STRGD</name>
<keyword evidence="1" id="KW-0812">Transmembrane</keyword>
<feature type="transmembrane region" description="Helical" evidence="1">
    <location>
        <begin position="116"/>
        <end position="136"/>
    </location>
</feature>
<proteinExistence type="predicted"/>
<protein>
    <submittedName>
        <fullName evidence="2">Uncharacterized protein</fullName>
    </submittedName>
</protein>
<accession>A0A3Q9KR26</accession>
<evidence type="ECO:0000313" key="3">
    <source>
        <dbReference type="Proteomes" id="UP000271291"/>
    </source>
</evidence>
<gene>
    <name evidence="2" type="ORF">ELQ87_07440</name>
</gene>
<keyword evidence="1" id="KW-0472">Membrane</keyword>
<feature type="transmembrane region" description="Helical" evidence="1">
    <location>
        <begin position="40"/>
        <end position="60"/>
    </location>
</feature>
<feature type="transmembrane region" description="Helical" evidence="1">
    <location>
        <begin position="6"/>
        <end position="28"/>
    </location>
</feature>
<dbReference type="AlphaFoldDB" id="A0A3Q9KR26"/>
<keyword evidence="1" id="KW-1133">Transmembrane helix</keyword>
<reference evidence="2 3" key="1">
    <citation type="submission" date="2018-12" db="EMBL/GenBank/DDBJ databases">
        <title>Streptomyces griseoviridis F1-27 complete genome.</title>
        <authorList>
            <person name="Mariita R.M."/>
            <person name="Sello J.K."/>
        </authorList>
    </citation>
    <scope>NUCLEOTIDE SEQUENCE [LARGE SCALE GENOMIC DNA]</scope>
    <source>
        <strain evidence="2 3">F1-27</strain>
    </source>
</reference>
<evidence type="ECO:0000313" key="2">
    <source>
        <dbReference type="EMBL" id="AZS84145.1"/>
    </source>
</evidence>
<sequence length="149" mass="17234">MKQAGALIAAVILVVWLVWNLWNVFRIVTGLRDRSWRRPLWWARVCSVSLFAGLLVWIWGVFRTGLDVRETCQFVHHVHYDRVYRDAHAAEFQKFFPLHNRCNANFDLVPAWVNPSLVACAVISIVAIAVLVKFGITHLNRLPRKESQS</sequence>
<evidence type="ECO:0000256" key="1">
    <source>
        <dbReference type="SAM" id="Phobius"/>
    </source>
</evidence>
<dbReference type="EMBL" id="CP034687">
    <property type="protein sequence ID" value="AZS84145.1"/>
    <property type="molecule type" value="Genomic_DNA"/>
</dbReference>
<organism evidence="2 3">
    <name type="scientific">Streptomyces griseoviridis</name>
    <dbReference type="NCBI Taxonomy" id="45398"/>
    <lineage>
        <taxon>Bacteria</taxon>
        <taxon>Bacillati</taxon>
        <taxon>Actinomycetota</taxon>
        <taxon>Actinomycetes</taxon>
        <taxon>Kitasatosporales</taxon>
        <taxon>Streptomycetaceae</taxon>
        <taxon>Streptomyces</taxon>
    </lineage>
</organism>